<evidence type="ECO:0000313" key="2">
    <source>
        <dbReference type="Proteomes" id="UP000054721"/>
    </source>
</evidence>
<reference evidence="1 2" key="1">
    <citation type="submission" date="2015-05" db="EMBL/GenBank/DDBJ databases">
        <title>Evolution of Trichinella species and genotypes.</title>
        <authorList>
            <person name="Korhonen P.K."/>
            <person name="Edoardo P."/>
            <person name="Giuseppe L.R."/>
            <person name="Gasser R.B."/>
        </authorList>
    </citation>
    <scope>NUCLEOTIDE SEQUENCE [LARGE SCALE GENOMIC DNA]</scope>
    <source>
        <strain evidence="1">ISS10</strain>
    </source>
</reference>
<comment type="caution">
    <text evidence="1">The sequence shown here is derived from an EMBL/GenBank/DDBJ whole genome shotgun (WGS) entry which is preliminary data.</text>
</comment>
<proteinExistence type="predicted"/>
<dbReference type="AlphaFoldDB" id="A0A0V1KGX8"/>
<dbReference type="EMBL" id="JYDW01003449">
    <property type="protein sequence ID" value="KRZ46424.1"/>
    <property type="molecule type" value="Genomic_DNA"/>
</dbReference>
<protein>
    <submittedName>
        <fullName evidence="1">Uncharacterized protein</fullName>
    </submittedName>
</protein>
<keyword evidence="2" id="KW-1185">Reference proteome</keyword>
<dbReference type="Proteomes" id="UP000054721">
    <property type="component" value="Unassembled WGS sequence"/>
</dbReference>
<evidence type="ECO:0000313" key="1">
    <source>
        <dbReference type="EMBL" id="KRZ46424.1"/>
    </source>
</evidence>
<sequence>MGVLPTCMSLYRWCKELNPGPLEKHPLFLTTDSQI</sequence>
<gene>
    <name evidence="1" type="ORF">T02_15018</name>
</gene>
<accession>A0A0V1KGX8</accession>
<name>A0A0V1KGX8_9BILA</name>
<organism evidence="1 2">
    <name type="scientific">Trichinella nativa</name>
    <dbReference type="NCBI Taxonomy" id="6335"/>
    <lineage>
        <taxon>Eukaryota</taxon>
        <taxon>Metazoa</taxon>
        <taxon>Ecdysozoa</taxon>
        <taxon>Nematoda</taxon>
        <taxon>Enoplea</taxon>
        <taxon>Dorylaimia</taxon>
        <taxon>Trichinellida</taxon>
        <taxon>Trichinellidae</taxon>
        <taxon>Trichinella</taxon>
    </lineage>
</organism>